<feature type="region of interest" description="Disordered" evidence="1">
    <location>
        <begin position="190"/>
        <end position="209"/>
    </location>
</feature>
<evidence type="ECO:0000256" key="1">
    <source>
        <dbReference type="SAM" id="MobiDB-lite"/>
    </source>
</evidence>
<dbReference type="AlphaFoldDB" id="A0A6D2KLB5"/>
<evidence type="ECO:0000256" key="2">
    <source>
        <dbReference type="SAM" id="Phobius"/>
    </source>
</evidence>
<sequence>MKRHGIASKPTTTNGNSGAKSTRVCDFKLSSFEVVKRRFRLTFPFSFSLSSLIAGLPAVRLILPFSGRFSSLLSSQLSSSSIPSRYSGLSSLLFWCCSHEIGRRNLAKERSLGKEVIASGRTLALVSRPPEMLSKALWQLLWVNPLTQHNTGKSVSKDLSKKKPVDLIQNRVGVVVSELLSQIGTTGNNLLPRATSKRTQSMNISSLRP</sequence>
<feature type="transmembrane region" description="Helical" evidence="2">
    <location>
        <begin position="41"/>
        <end position="63"/>
    </location>
</feature>
<evidence type="ECO:0000313" key="4">
    <source>
        <dbReference type="Proteomes" id="UP000467841"/>
    </source>
</evidence>
<dbReference type="Proteomes" id="UP000467841">
    <property type="component" value="Unassembled WGS sequence"/>
</dbReference>
<proteinExistence type="predicted"/>
<name>A0A6D2KLB5_9BRAS</name>
<protein>
    <submittedName>
        <fullName evidence="3">Uncharacterized protein</fullName>
    </submittedName>
</protein>
<feature type="compositionally biased region" description="Polar residues" evidence="1">
    <location>
        <begin position="9"/>
        <end position="20"/>
    </location>
</feature>
<keyword evidence="4" id="KW-1185">Reference proteome</keyword>
<comment type="caution">
    <text evidence="3">The sequence shown here is derived from an EMBL/GenBank/DDBJ whole genome shotgun (WGS) entry which is preliminary data.</text>
</comment>
<gene>
    <name evidence="3" type="ORF">MERR_LOCUS39933</name>
</gene>
<feature type="region of interest" description="Disordered" evidence="1">
    <location>
        <begin position="1"/>
        <end position="20"/>
    </location>
</feature>
<keyword evidence="2" id="KW-1133">Transmembrane helix</keyword>
<organism evidence="3 4">
    <name type="scientific">Microthlaspi erraticum</name>
    <dbReference type="NCBI Taxonomy" id="1685480"/>
    <lineage>
        <taxon>Eukaryota</taxon>
        <taxon>Viridiplantae</taxon>
        <taxon>Streptophyta</taxon>
        <taxon>Embryophyta</taxon>
        <taxon>Tracheophyta</taxon>
        <taxon>Spermatophyta</taxon>
        <taxon>Magnoliopsida</taxon>
        <taxon>eudicotyledons</taxon>
        <taxon>Gunneridae</taxon>
        <taxon>Pentapetalae</taxon>
        <taxon>rosids</taxon>
        <taxon>malvids</taxon>
        <taxon>Brassicales</taxon>
        <taxon>Brassicaceae</taxon>
        <taxon>Coluteocarpeae</taxon>
        <taxon>Microthlaspi</taxon>
    </lineage>
</organism>
<keyword evidence="2" id="KW-0812">Transmembrane</keyword>
<reference evidence="3" key="1">
    <citation type="submission" date="2020-01" db="EMBL/GenBank/DDBJ databases">
        <authorList>
            <person name="Mishra B."/>
        </authorList>
    </citation>
    <scope>NUCLEOTIDE SEQUENCE [LARGE SCALE GENOMIC DNA]</scope>
</reference>
<dbReference type="OrthoDB" id="8068875at2759"/>
<dbReference type="EMBL" id="CACVBM020001507">
    <property type="protein sequence ID" value="CAA7052698.1"/>
    <property type="molecule type" value="Genomic_DNA"/>
</dbReference>
<feature type="compositionally biased region" description="Polar residues" evidence="1">
    <location>
        <begin position="197"/>
        <end position="209"/>
    </location>
</feature>
<accession>A0A6D2KLB5</accession>
<evidence type="ECO:0000313" key="3">
    <source>
        <dbReference type="EMBL" id="CAA7052698.1"/>
    </source>
</evidence>
<keyword evidence="2" id="KW-0472">Membrane</keyword>